<comment type="caution">
    <text evidence="1">The sequence shown here is derived from an EMBL/GenBank/DDBJ whole genome shotgun (WGS) entry which is preliminary data.</text>
</comment>
<accession>A0A0K8P7P9</accession>
<gene>
    <name evidence="1" type="ORF">ISF6_5221</name>
</gene>
<dbReference type="OrthoDB" id="8912110at2"/>
<dbReference type="AlphaFoldDB" id="A0A0K8P7P9"/>
<organism evidence="1 2">
    <name type="scientific">Piscinibacter sakaiensis</name>
    <name type="common">Ideonella sakaiensis</name>
    <dbReference type="NCBI Taxonomy" id="1547922"/>
    <lineage>
        <taxon>Bacteria</taxon>
        <taxon>Pseudomonadati</taxon>
        <taxon>Pseudomonadota</taxon>
        <taxon>Betaproteobacteria</taxon>
        <taxon>Burkholderiales</taxon>
        <taxon>Sphaerotilaceae</taxon>
        <taxon>Piscinibacter</taxon>
    </lineage>
</organism>
<name>A0A0K8P7P9_PISS1</name>
<dbReference type="STRING" id="1547922.ISF6_5221"/>
<dbReference type="RefSeq" id="WP_054022522.1">
    <property type="nucleotide sequence ID" value="NZ_BBYR01000083.1"/>
</dbReference>
<keyword evidence="2" id="KW-1185">Reference proteome</keyword>
<protein>
    <submittedName>
        <fullName evidence="1">Uncharacterized protein</fullName>
    </submittedName>
</protein>
<evidence type="ECO:0000313" key="2">
    <source>
        <dbReference type="Proteomes" id="UP000037660"/>
    </source>
</evidence>
<proteinExistence type="predicted"/>
<evidence type="ECO:0000313" key="1">
    <source>
        <dbReference type="EMBL" id="GAP38668.1"/>
    </source>
</evidence>
<reference evidence="2" key="1">
    <citation type="submission" date="2015-07" db="EMBL/GenBank/DDBJ databases">
        <title>Discovery of a poly(ethylene terephthalate assimilation.</title>
        <authorList>
            <person name="Yoshida S."/>
            <person name="Hiraga K."/>
            <person name="Takehana T."/>
            <person name="Taniguchi I."/>
            <person name="Yamaji H."/>
            <person name="Maeda Y."/>
            <person name="Toyohara K."/>
            <person name="Miyamoto K."/>
            <person name="Kimura Y."/>
            <person name="Oda K."/>
        </authorList>
    </citation>
    <scope>NUCLEOTIDE SEQUENCE [LARGE SCALE GENOMIC DNA]</scope>
    <source>
        <strain evidence="2">NBRC 110686 / TISTR 2288 / 201-F6</strain>
    </source>
</reference>
<dbReference type="Proteomes" id="UP000037660">
    <property type="component" value="Unassembled WGS sequence"/>
</dbReference>
<dbReference type="EMBL" id="BBYR01000083">
    <property type="protein sequence ID" value="GAP38668.1"/>
    <property type="molecule type" value="Genomic_DNA"/>
</dbReference>
<sequence length="80" mass="9061">MTTVQINLPDELAQKAASAGLLSAEAMEAMLREQLRRRAGEALQAMWQRGPQEELTPEIEQEIVEEVRKVRAERRMRGAS</sequence>
<reference evidence="1 2" key="2">
    <citation type="journal article" date="2016" name="Science">
        <title>A bacterium that degrades and assimilates poly(ethylene terephthalate).</title>
        <authorList>
            <person name="Yoshida S."/>
            <person name="Hiraga K."/>
            <person name="Takehana T."/>
            <person name="Taniguchi I."/>
            <person name="Yamaji H."/>
            <person name="Maeda Y."/>
            <person name="Toyohara K."/>
            <person name="Miyamoto K."/>
            <person name="Kimura Y."/>
            <person name="Oda K."/>
        </authorList>
    </citation>
    <scope>NUCLEOTIDE SEQUENCE [LARGE SCALE GENOMIC DNA]</scope>
    <source>
        <strain evidence="2">NBRC 110686 / TISTR 2288 / 201-F6</strain>
    </source>
</reference>